<gene>
    <name evidence="1" type="ORF">C4F51_00880</name>
</gene>
<protein>
    <submittedName>
        <fullName evidence="1">Uncharacterized protein</fullName>
    </submittedName>
</protein>
<keyword evidence="2" id="KW-1185">Reference proteome</keyword>
<proteinExistence type="predicted"/>
<evidence type="ECO:0000313" key="2">
    <source>
        <dbReference type="Proteomes" id="UP000652567"/>
    </source>
</evidence>
<organism evidence="1 2">
    <name type="scientific">Cellvibrio polysaccharolyticus</name>
    <dbReference type="NCBI Taxonomy" id="2082724"/>
    <lineage>
        <taxon>Bacteria</taxon>
        <taxon>Pseudomonadati</taxon>
        <taxon>Pseudomonadota</taxon>
        <taxon>Gammaproteobacteria</taxon>
        <taxon>Cellvibrionales</taxon>
        <taxon>Cellvibrionaceae</taxon>
        <taxon>Cellvibrio</taxon>
    </lineage>
</organism>
<evidence type="ECO:0000313" key="1">
    <source>
        <dbReference type="EMBL" id="MBE8715738.1"/>
    </source>
</evidence>
<sequence length="84" mass="9558">MSKPDQPQQPVSVDLLYFYDDFVDFQSRCAFFCDATTALMKSDQPLDKATLEGMHQHAGQIKAGLNTLKQQLQQLRHKAEQAED</sequence>
<name>A0A928YU42_9GAMM</name>
<dbReference type="EMBL" id="PRDL01000001">
    <property type="protein sequence ID" value="MBE8715738.1"/>
    <property type="molecule type" value="Genomic_DNA"/>
</dbReference>
<dbReference type="AlphaFoldDB" id="A0A928YU42"/>
<dbReference type="RefSeq" id="WP_193906299.1">
    <property type="nucleotide sequence ID" value="NZ_PRDL01000001.1"/>
</dbReference>
<dbReference type="Proteomes" id="UP000652567">
    <property type="component" value="Unassembled WGS sequence"/>
</dbReference>
<reference evidence="1" key="1">
    <citation type="submission" date="2018-07" db="EMBL/GenBank/DDBJ databases">
        <title>Genome assembly of strain Ka43.</title>
        <authorList>
            <person name="Kukolya J."/>
            <person name="Nagy I."/>
            <person name="Horvath B."/>
            <person name="Toth A."/>
        </authorList>
    </citation>
    <scope>NUCLEOTIDE SEQUENCE</scope>
    <source>
        <strain evidence="1">KB43</strain>
    </source>
</reference>
<comment type="caution">
    <text evidence="1">The sequence shown here is derived from an EMBL/GenBank/DDBJ whole genome shotgun (WGS) entry which is preliminary data.</text>
</comment>
<accession>A0A928YU42</accession>